<evidence type="ECO:0000313" key="14">
    <source>
        <dbReference type="EMBL" id="MFC4856288.1"/>
    </source>
</evidence>
<keyword evidence="5 13" id="KW-0812">Transmembrane</keyword>
<dbReference type="PROSITE" id="PS00379">
    <property type="entry name" value="CDP_ALCOHOL_P_TRANSF"/>
    <property type="match status" value="1"/>
</dbReference>
<evidence type="ECO:0000313" key="15">
    <source>
        <dbReference type="Proteomes" id="UP001595859"/>
    </source>
</evidence>
<dbReference type="PIRSF" id="PIRSF000847">
    <property type="entry name" value="Phos_ph_gly_syn"/>
    <property type="match status" value="1"/>
</dbReference>
<feature type="transmembrane region" description="Helical" evidence="13">
    <location>
        <begin position="147"/>
        <end position="166"/>
    </location>
</feature>
<dbReference type="InterPro" id="IPR048254">
    <property type="entry name" value="CDP_ALCOHOL_P_TRANSF_CS"/>
</dbReference>
<dbReference type="InterPro" id="IPR000462">
    <property type="entry name" value="CDP-OH_P_trans"/>
</dbReference>
<keyword evidence="10" id="KW-1208">Phospholipid metabolism</keyword>
<reference evidence="15" key="1">
    <citation type="journal article" date="2019" name="Int. J. Syst. Evol. Microbiol.">
        <title>The Global Catalogue of Microorganisms (GCM) 10K type strain sequencing project: providing services to taxonomists for standard genome sequencing and annotation.</title>
        <authorList>
            <consortium name="The Broad Institute Genomics Platform"/>
            <consortium name="The Broad Institute Genome Sequencing Center for Infectious Disease"/>
            <person name="Wu L."/>
            <person name="Ma J."/>
        </authorList>
    </citation>
    <scope>NUCLEOTIDE SEQUENCE [LARGE SCALE GENOMIC DNA]</scope>
    <source>
        <strain evidence="15">ZS-22-S1</strain>
    </source>
</reference>
<evidence type="ECO:0000256" key="9">
    <source>
        <dbReference type="ARBA" id="ARBA00023209"/>
    </source>
</evidence>
<dbReference type="PANTHER" id="PTHR14269:SF52">
    <property type="entry name" value="PHOSPHATIDYLGLYCEROPHOSPHATE SYNTHASE-RELATED"/>
    <property type="match status" value="1"/>
</dbReference>
<name>A0ABV9S602_9PSEU</name>
<evidence type="ECO:0000256" key="5">
    <source>
        <dbReference type="ARBA" id="ARBA00022692"/>
    </source>
</evidence>
<evidence type="ECO:0000256" key="2">
    <source>
        <dbReference type="ARBA" id="ARBA00010441"/>
    </source>
</evidence>
<keyword evidence="7" id="KW-0443">Lipid metabolism</keyword>
<sequence length="204" mass="21434">MSATPADGTTPSEALGPAVAQVPLVNIANILTVTRLVLVPVFLLALFADGGGSDGWRMVAFVVFAVGSLTDYVDGHLARKYGLVTDFGKVVDPIADKAFTGAALVGLSVLGELPWWVTLTIAGRELLVTLLRFWVIRHGVIAASYGGKVKTFAQIIAIGLYLLPLPAALDPLLWAGMGIALALTVVTGVDYVVRALRLRAARGQ</sequence>
<dbReference type="NCBIfam" id="TIGR00560">
    <property type="entry name" value="pgsA"/>
    <property type="match status" value="1"/>
</dbReference>
<keyword evidence="4 12" id="KW-0808">Transferase</keyword>
<keyword evidence="9" id="KW-0594">Phospholipid biosynthesis</keyword>
<comment type="subcellular location">
    <subcellularLocation>
        <location evidence="1">Membrane</location>
        <topology evidence="1">Multi-pass membrane protein</topology>
    </subcellularLocation>
</comment>
<evidence type="ECO:0000256" key="10">
    <source>
        <dbReference type="ARBA" id="ARBA00023264"/>
    </source>
</evidence>
<keyword evidence="6 13" id="KW-1133">Transmembrane helix</keyword>
<dbReference type="RefSeq" id="WP_378058267.1">
    <property type="nucleotide sequence ID" value="NZ_JBHSIS010000010.1"/>
</dbReference>
<accession>A0ABV9S602</accession>
<feature type="transmembrane region" description="Helical" evidence="13">
    <location>
        <begin position="55"/>
        <end position="73"/>
    </location>
</feature>
<keyword evidence="8 13" id="KW-0472">Membrane</keyword>
<dbReference type="EMBL" id="JBHSIS010000010">
    <property type="protein sequence ID" value="MFC4856288.1"/>
    <property type="molecule type" value="Genomic_DNA"/>
</dbReference>
<comment type="similarity">
    <text evidence="2 12">Belongs to the CDP-alcohol phosphatidyltransferase class-I family.</text>
</comment>
<evidence type="ECO:0000256" key="6">
    <source>
        <dbReference type="ARBA" id="ARBA00022989"/>
    </source>
</evidence>
<dbReference type="InterPro" id="IPR043130">
    <property type="entry name" value="CDP-OH_PTrfase_TM_dom"/>
</dbReference>
<evidence type="ECO:0000256" key="12">
    <source>
        <dbReference type="RuleBase" id="RU003750"/>
    </source>
</evidence>
<evidence type="ECO:0000256" key="3">
    <source>
        <dbReference type="ARBA" id="ARBA00022516"/>
    </source>
</evidence>
<dbReference type="InterPro" id="IPR004570">
    <property type="entry name" value="Phosphatidylglycerol_P_synth"/>
</dbReference>
<comment type="caution">
    <text evidence="14">The sequence shown here is derived from an EMBL/GenBank/DDBJ whole genome shotgun (WGS) entry which is preliminary data.</text>
</comment>
<dbReference type="GO" id="GO:0008444">
    <property type="term" value="F:CDP-diacylglycerol-glycerol-3-phosphate 3-phosphatidyltransferase activity"/>
    <property type="evidence" value="ECO:0007669"/>
    <property type="project" value="UniProtKB-EC"/>
</dbReference>
<organism evidence="14 15">
    <name type="scientific">Actinophytocola glycyrrhizae</name>
    <dbReference type="NCBI Taxonomy" id="2044873"/>
    <lineage>
        <taxon>Bacteria</taxon>
        <taxon>Bacillati</taxon>
        <taxon>Actinomycetota</taxon>
        <taxon>Actinomycetes</taxon>
        <taxon>Pseudonocardiales</taxon>
        <taxon>Pseudonocardiaceae</taxon>
    </lineage>
</organism>
<gene>
    <name evidence="14" type="primary">pgsA</name>
    <name evidence="14" type="ORF">ACFPCV_22520</name>
</gene>
<evidence type="ECO:0000256" key="1">
    <source>
        <dbReference type="ARBA" id="ARBA00004141"/>
    </source>
</evidence>
<dbReference type="Pfam" id="PF01066">
    <property type="entry name" value="CDP-OH_P_transf"/>
    <property type="match status" value="1"/>
</dbReference>
<dbReference type="EC" id="2.7.8.5" evidence="11"/>
<dbReference type="PANTHER" id="PTHR14269">
    <property type="entry name" value="CDP-DIACYLGLYCEROL--GLYCEROL-3-PHOSPHATE 3-PHOSPHATIDYLTRANSFERASE-RELATED"/>
    <property type="match status" value="1"/>
</dbReference>
<dbReference type="Proteomes" id="UP001595859">
    <property type="component" value="Unassembled WGS sequence"/>
</dbReference>
<evidence type="ECO:0000256" key="4">
    <source>
        <dbReference type="ARBA" id="ARBA00022679"/>
    </source>
</evidence>
<protein>
    <recommendedName>
        <fullName evidence="11">CDP-diacylglycerol--glycerol-3-phosphate 3-phosphatidyltransferase</fullName>
        <ecNumber evidence="11">2.7.8.5</ecNumber>
    </recommendedName>
</protein>
<feature type="transmembrane region" description="Helical" evidence="13">
    <location>
        <begin position="27"/>
        <end position="48"/>
    </location>
</feature>
<keyword evidence="15" id="KW-1185">Reference proteome</keyword>
<feature type="transmembrane region" description="Helical" evidence="13">
    <location>
        <begin position="172"/>
        <end position="193"/>
    </location>
</feature>
<proteinExistence type="inferred from homology"/>
<dbReference type="Gene3D" id="1.20.120.1760">
    <property type="match status" value="1"/>
</dbReference>
<dbReference type="InterPro" id="IPR050324">
    <property type="entry name" value="CDP-alcohol_PTase-I"/>
</dbReference>
<evidence type="ECO:0000256" key="8">
    <source>
        <dbReference type="ARBA" id="ARBA00023136"/>
    </source>
</evidence>
<keyword evidence="3" id="KW-0444">Lipid biosynthesis</keyword>
<evidence type="ECO:0000256" key="7">
    <source>
        <dbReference type="ARBA" id="ARBA00023098"/>
    </source>
</evidence>
<evidence type="ECO:0000256" key="11">
    <source>
        <dbReference type="NCBIfam" id="TIGR00560"/>
    </source>
</evidence>
<evidence type="ECO:0000256" key="13">
    <source>
        <dbReference type="SAM" id="Phobius"/>
    </source>
</evidence>